<keyword evidence="2" id="KW-0067">ATP-binding</keyword>
<keyword evidence="3" id="KW-0143">Chaperone</keyword>
<dbReference type="InterPro" id="IPR029047">
    <property type="entry name" value="HSP70_peptide-bd_sf"/>
</dbReference>
<dbReference type="EMBL" id="JBITGY010000028">
    <property type="protein sequence ID" value="MFI6505937.1"/>
    <property type="molecule type" value="Genomic_DNA"/>
</dbReference>
<dbReference type="InterPro" id="IPR013126">
    <property type="entry name" value="Hsp_70_fam"/>
</dbReference>
<comment type="caution">
    <text evidence="4">The sequence shown here is derived from an EMBL/GenBank/DDBJ whole genome shotgun (WGS) entry which is preliminary data.</text>
</comment>
<reference evidence="4 5" key="1">
    <citation type="submission" date="2024-10" db="EMBL/GenBank/DDBJ databases">
        <title>The Natural Products Discovery Center: Release of the First 8490 Sequenced Strains for Exploring Actinobacteria Biosynthetic Diversity.</title>
        <authorList>
            <person name="Kalkreuter E."/>
            <person name="Kautsar S.A."/>
            <person name="Yang D."/>
            <person name="Bader C.D."/>
            <person name="Teijaro C.N."/>
            <person name="Fluegel L."/>
            <person name="Davis C.M."/>
            <person name="Simpson J.R."/>
            <person name="Lauterbach L."/>
            <person name="Steele A.D."/>
            <person name="Gui C."/>
            <person name="Meng S."/>
            <person name="Li G."/>
            <person name="Viehrig K."/>
            <person name="Ye F."/>
            <person name="Su P."/>
            <person name="Kiefer A.F."/>
            <person name="Nichols A."/>
            <person name="Cepeda A.J."/>
            <person name="Yan W."/>
            <person name="Fan B."/>
            <person name="Jiang Y."/>
            <person name="Adhikari A."/>
            <person name="Zheng C.-J."/>
            <person name="Schuster L."/>
            <person name="Cowan T.M."/>
            <person name="Smanski M.J."/>
            <person name="Chevrette M.G."/>
            <person name="De Carvalho L.P.S."/>
            <person name="Shen B."/>
        </authorList>
    </citation>
    <scope>NUCLEOTIDE SEQUENCE [LARGE SCALE GENOMIC DNA]</scope>
    <source>
        <strain evidence="4 5">NPDC050545</strain>
    </source>
</reference>
<dbReference type="PRINTS" id="PR00301">
    <property type="entry name" value="HEATSHOCK70"/>
</dbReference>
<accession>A0ABW7ZDC5</accession>
<gene>
    <name evidence="4" type="ORF">ACIBG2_51800</name>
</gene>
<evidence type="ECO:0000256" key="1">
    <source>
        <dbReference type="ARBA" id="ARBA00022741"/>
    </source>
</evidence>
<dbReference type="SUPFAM" id="SSF53067">
    <property type="entry name" value="Actin-like ATPase domain"/>
    <property type="match status" value="1"/>
</dbReference>
<dbReference type="Proteomes" id="UP001612741">
    <property type="component" value="Unassembled WGS sequence"/>
</dbReference>
<evidence type="ECO:0000256" key="3">
    <source>
        <dbReference type="ARBA" id="ARBA00023186"/>
    </source>
</evidence>
<protein>
    <submittedName>
        <fullName evidence="4">Hsp70 family protein</fullName>
    </submittedName>
</protein>
<evidence type="ECO:0000313" key="4">
    <source>
        <dbReference type="EMBL" id="MFI6505937.1"/>
    </source>
</evidence>
<evidence type="ECO:0000313" key="5">
    <source>
        <dbReference type="Proteomes" id="UP001612741"/>
    </source>
</evidence>
<dbReference type="RefSeq" id="WP_397092397.1">
    <property type="nucleotide sequence ID" value="NZ_JBITGY010000028.1"/>
</dbReference>
<proteinExistence type="predicted"/>
<evidence type="ECO:0000256" key="2">
    <source>
        <dbReference type="ARBA" id="ARBA00022840"/>
    </source>
</evidence>
<dbReference type="Pfam" id="PF00012">
    <property type="entry name" value="HSP70"/>
    <property type="match status" value="1"/>
</dbReference>
<dbReference type="SUPFAM" id="SSF100920">
    <property type="entry name" value="Heat shock protein 70kD (HSP70), peptide-binding domain"/>
    <property type="match status" value="1"/>
</dbReference>
<dbReference type="Gene3D" id="2.60.34.10">
    <property type="entry name" value="Substrate Binding Domain Of DNAk, Chain A, domain 1"/>
    <property type="match status" value="1"/>
</dbReference>
<dbReference type="Gene3D" id="3.30.420.40">
    <property type="match status" value="1"/>
</dbReference>
<keyword evidence="1" id="KW-0547">Nucleotide-binding</keyword>
<name>A0ABW7ZDC5_9ACTN</name>
<dbReference type="PANTHER" id="PTHR19375">
    <property type="entry name" value="HEAT SHOCK PROTEIN 70KDA"/>
    <property type="match status" value="1"/>
</dbReference>
<sequence>MRYSVWASDRLAEGLLRAVVEPADQALRDAEIDKNTIDTVLLTGGATRTPKFVKLISDFLDGKACEHAAVAEGAALHAAQLAGDIDGDDVLLDATPHSLGIETAGGVMSKLIPRGSTIPAKKSETFSTTADNQTSIEFTVYAGERSRCADNTLVWAARVSGLKPAPRGVSHVEVCFGLDASGILAITAVYNADDGRKNPITITY</sequence>
<dbReference type="InterPro" id="IPR043129">
    <property type="entry name" value="ATPase_NBD"/>
</dbReference>
<organism evidence="4 5">
    <name type="scientific">Nonomuraea typhae</name>
    <dbReference type="NCBI Taxonomy" id="2603600"/>
    <lineage>
        <taxon>Bacteria</taxon>
        <taxon>Bacillati</taxon>
        <taxon>Actinomycetota</taxon>
        <taxon>Actinomycetes</taxon>
        <taxon>Streptosporangiales</taxon>
        <taxon>Streptosporangiaceae</taxon>
        <taxon>Nonomuraea</taxon>
    </lineage>
</organism>
<keyword evidence="5" id="KW-1185">Reference proteome</keyword>